<dbReference type="Gene3D" id="2.60.120.1440">
    <property type="match status" value="1"/>
</dbReference>
<evidence type="ECO:0000259" key="2">
    <source>
        <dbReference type="Pfam" id="PF04773"/>
    </source>
</evidence>
<evidence type="ECO:0000313" key="4">
    <source>
        <dbReference type="EMBL" id="SIO14485.1"/>
    </source>
</evidence>
<proteinExistence type="predicted"/>
<keyword evidence="1" id="KW-1133">Transmembrane helix</keyword>
<dbReference type="Pfam" id="PF16344">
    <property type="entry name" value="FecR_C"/>
    <property type="match status" value="1"/>
</dbReference>
<keyword evidence="1" id="KW-0472">Membrane</keyword>
<feature type="domain" description="Protein FecR C-terminal" evidence="3">
    <location>
        <begin position="314"/>
        <end position="380"/>
    </location>
</feature>
<evidence type="ECO:0000313" key="5">
    <source>
        <dbReference type="Proteomes" id="UP000185003"/>
    </source>
</evidence>
<accession>A0A1N6H449</accession>
<feature type="domain" description="FecR protein" evidence="2">
    <location>
        <begin position="181"/>
        <end position="272"/>
    </location>
</feature>
<dbReference type="Proteomes" id="UP000185003">
    <property type="component" value="Unassembled WGS sequence"/>
</dbReference>
<dbReference type="InterPro" id="IPR032508">
    <property type="entry name" value="FecR_C"/>
</dbReference>
<sequence>MTHLTEEQEYLLLGKIGGLLNEAEEKAWETLLKENPAAQQAYDDMIQALPTDEVANSFQRIKQNAMWKDLATLYKADAPVPKTRRLLYRSLAAACVILLLSIGGWLFYSYNAITSDQPAASIHTKKSGIRLTLANGQHINLSTEEGAIQTDDVQLTNNNKTLTYALADEGASRKEINRLTVPVGMDYKIALSDGTEVWLNAATELEFPFAFTGSTREITINGEAYLKVAKHAAKPFVVHLPHSTVQVLGTEFNVNTYDSGVVKVALVNGAVKLKAPAGESILSPGKEAIYHVGNSIQQQSFDPRLALSWREGLFYFNGATLIEINKIVPRWFGITTVIDNPNILNREFVGALDRSQPIQVFLNDLKAISGIDSYIDKDSVLHFK</sequence>
<dbReference type="InterPro" id="IPR012373">
    <property type="entry name" value="Ferrdict_sens_TM"/>
</dbReference>
<keyword evidence="5" id="KW-1185">Reference proteome</keyword>
<dbReference type="PANTHER" id="PTHR30273:SF2">
    <property type="entry name" value="PROTEIN FECR"/>
    <property type="match status" value="1"/>
</dbReference>
<evidence type="ECO:0008006" key="6">
    <source>
        <dbReference type="Google" id="ProtNLM"/>
    </source>
</evidence>
<dbReference type="InterPro" id="IPR006860">
    <property type="entry name" value="FecR"/>
</dbReference>
<gene>
    <name evidence="4" type="ORF">SAMN04488055_3160</name>
</gene>
<dbReference type="PANTHER" id="PTHR30273">
    <property type="entry name" value="PERIPLASMIC SIGNAL SENSOR AND SIGMA FACTOR ACTIVATOR FECR-RELATED"/>
    <property type="match status" value="1"/>
</dbReference>
<dbReference type="RefSeq" id="WP_074240146.1">
    <property type="nucleotide sequence ID" value="NZ_FSRA01000001.1"/>
</dbReference>
<dbReference type="GO" id="GO:0016989">
    <property type="term" value="F:sigma factor antagonist activity"/>
    <property type="evidence" value="ECO:0007669"/>
    <property type="project" value="TreeGrafter"/>
</dbReference>
<dbReference type="Pfam" id="PF04773">
    <property type="entry name" value="FecR"/>
    <property type="match status" value="1"/>
</dbReference>
<dbReference type="EMBL" id="FSRA01000001">
    <property type="protein sequence ID" value="SIO14485.1"/>
    <property type="molecule type" value="Genomic_DNA"/>
</dbReference>
<protein>
    <recommendedName>
        <fullName evidence="6">FecR protein</fullName>
    </recommendedName>
</protein>
<keyword evidence="1" id="KW-0812">Transmembrane</keyword>
<name>A0A1N6H449_9BACT</name>
<dbReference type="Gene3D" id="3.55.50.30">
    <property type="match status" value="1"/>
</dbReference>
<evidence type="ECO:0000259" key="3">
    <source>
        <dbReference type="Pfam" id="PF16344"/>
    </source>
</evidence>
<dbReference type="AlphaFoldDB" id="A0A1N6H449"/>
<organism evidence="4 5">
    <name type="scientific">Chitinophaga niabensis</name>
    <dbReference type="NCBI Taxonomy" id="536979"/>
    <lineage>
        <taxon>Bacteria</taxon>
        <taxon>Pseudomonadati</taxon>
        <taxon>Bacteroidota</taxon>
        <taxon>Chitinophagia</taxon>
        <taxon>Chitinophagales</taxon>
        <taxon>Chitinophagaceae</taxon>
        <taxon>Chitinophaga</taxon>
    </lineage>
</organism>
<dbReference type="OrthoDB" id="643697at2"/>
<dbReference type="PIRSF" id="PIRSF018266">
    <property type="entry name" value="FecR"/>
    <property type="match status" value="1"/>
</dbReference>
<evidence type="ECO:0000256" key="1">
    <source>
        <dbReference type="SAM" id="Phobius"/>
    </source>
</evidence>
<reference evidence="4 5" key="1">
    <citation type="submission" date="2016-11" db="EMBL/GenBank/DDBJ databases">
        <authorList>
            <person name="Jaros S."/>
            <person name="Januszkiewicz K."/>
            <person name="Wedrychowicz H."/>
        </authorList>
    </citation>
    <scope>NUCLEOTIDE SEQUENCE [LARGE SCALE GENOMIC DNA]</scope>
    <source>
        <strain evidence="4 5">DSM 24787</strain>
    </source>
</reference>
<feature type="transmembrane region" description="Helical" evidence="1">
    <location>
        <begin position="86"/>
        <end position="108"/>
    </location>
</feature>
<dbReference type="STRING" id="536979.SAMN04488055_3160"/>